<organism evidence="4 5">
    <name type="scientific">Eimeria tenella</name>
    <name type="common">Coccidian parasite</name>
    <dbReference type="NCBI Taxonomy" id="5802"/>
    <lineage>
        <taxon>Eukaryota</taxon>
        <taxon>Sar</taxon>
        <taxon>Alveolata</taxon>
        <taxon>Apicomplexa</taxon>
        <taxon>Conoidasida</taxon>
        <taxon>Coccidia</taxon>
        <taxon>Eucoccidiorida</taxon>
        <taxon>Eimeriorina</taxon>
        <taxon>Eimeriidae</taxon>
        <taxon>Eimeria</taxon>
    </lineage>
</organism>
<reference evidence="4" key="2">
    <citation type="submission" date="2013-10" db="EMBL/GenBank/DDBJ databases">
        <authorList>
            <person name="Aslett M."/>
        </authorList>
    </citation>
    <scope>NUCLEOTIDE SEQUENCE [LARGE SCALE GENOMIC DNA]</scope>
    <source>
        <strain evidence="4">Houghton</strain>
    </source>
</reference>
<dbReference type="OrthoDB" id="5583at2759"/>
<dbReference type="AlphaFoldDB" id="U6L809"/>
<evidence type="ECO:0000256" key="2">
    <source>
        <dbReference type="ARBA" id="ARBA00006076"/>
    </source>
</evidence>
<dbReference type="Proteomes" id="UP000030747">
    <property type="component" value="Unassembled WGS sequence"/>
</dbReference>
<dbReference type="GeneID" id="25257659"/>
<reference evidence="4" key="1">
    <citation type="submission" date="2013-10" db="EMBL/GenBank/DDBJ databases">
        <title>Genomic analysis of the causative agents of coccidiosis in chickens.</title>
        <authorList>
            <person name="Reid A.J."/>
            <person name="Blake D."/>
            <person name="Billington K."/>
            <person name="Browne H."/>
            <person name="Dunn M."/>
            <person name="Hung S."/>
            <person name="Kawahara F."/>
            <person name="Miranda-Saavedra D."/>
            <person name="Mourier T."/>
            <person name="Nagra H."/>
            <person name="Otto T.D."/>
            <person name="Rawlings N."/>
            <person name="Sanchez A."/>
            <person name="Sanders M."/>
            <person name="Subramaniam C."/>
            <person name="Tay Y."/>
            <person name="Dear P."/>
            <person name="Doerig C."/>
            <person name="Gruber A."/>
            <person name="Parkinson J."/>
            <person name="Shirley M."/>
            <person name="Wan K.L."/>
            <person name="Berriman M."/>
            <person name="Tomley F."/>
            <person name="Pain A."/>
        </authorList>
    </citation>
    <scope>NUCLEOTIDE SEQUENCE [LARGE SCALE GENOMIC DNA]</scope>
    <source>
        <strain evidence="4">Houghton</strain>
    </source>
</reference>
<dbReference type="RefSeq" id="XP_013235457.1">
    <property type="nucleotide sequence ID" value="XM_013380003.1"/>
</dbReference>
<dbReference type="OMA" id="QEGNSYM"/>
<protein>
    <submittedName>
        <fullName evidence="4">Uncharacterized protein</fullName>
    </submittedName>
</protein>
<gene>
    <name evidence="4" type="ORF">ETH_00043100</name>
</gene>
<comment type="similarity">
    <text evidence="2">Belongs to the SNU66/SART1 family.</text>
</comment>
<dbReference type="VEuPathDB" id="ToxoDB:ETH_00043100"/>
<dbReference type="Pfam" id="PF03343">
    <property type="entry name" value="SART-1"/>
    <property type="match status" value="1"/>
</dbReference>
<dbReference type="EMBL" id="HG677519">
    <property type="protein sequence ID" value="CDJ44709.1"/>
    <property type="molecule type" value="Genomic_DNA"/>
</dbReference>
<keyword evidence="3" id="KW-0539">Nucleus</keyword>
<evidence type="ECO:0000256" key="1">
    <source>
        <dbReference type="ARBA" id="ARBA00004123"/>
    </source>
</evidence>
<accession>U6L809</accession>
<name>U6L809_EIMTE</name>
<sequence>FFSLDKIRRRRGHHLEQPLHNADSGKEVNIDYRDAFGNVMTAKDAFRRISWHFHGKFPSLRKQEKKLKKLELERRLQENLMESLPTLKALQRVQEGEGTAHLVLTGGSLDA</sequence>
<proteinExistence type="inferred from homology"/>
<dbReference type="GO" id="GO:0000481">
    <property type="term" value="P:maturation of 5S rRNA"/>
    <property type="evidence" value="ECO:0007669"/>
    <property type="project" value="TreeGrafter"/>
</dbReference>
<feature type="non-terminal residue" evidence="4">
    <location>
        <position position="1"/>
    </location>
</feature>
<evidence type="ECO:0000313" key="5">
    <source>
        <dbReference type="Proteomes" id="UP000030747"/>
    </source>
</evidence>
<dbReference type="PANTHER" id="PTHR14152:SF5">
    <property type="entry name" value="U4_U6.U5 TRI-SNRNP-ASSOCIATED PROTEIN 1"/>
    <property type="match status" value="1"/>
</dbReference>
<keyword evidence="5" id="KW-1185">Reference proteome</keyword>
<evidence type="ECO:0000256" key="3">
    <source>
        <dbReference type="ARBA" id="ARBA00023242"/>
    </source>
</evidence>
<dbReference type="InterPro" id="IPR005011">
    <property type="entry name" value="SNU66/SART1"/>
</dbReference>
<dbReference type="GO" id="GO:0045292">
    <property type="term" value="P:mRNA cis splicing, via spliceosome"/>
    <property type="evidence" value="ECO:0007669"/>
    <property type="project" value="TreeGrafter"/>
</dbReference>
<dbReference type="PANTHER" id="PTHR14152">
    <property type="entry name" value="SQUAMOUS CELL CARCINOMA ANTIGEN RECOGNISED BY CYTOTOXIC T LYMPHOCYTES"/>
    <property type="match status" value="1"/>
</dbReference>
<dbReference type="VEuPathDB" id="ToxoDB:ETH2_0101500"/>
<comment type="subcellular location">
    <subcellularLocation>
        <location evidence="1">Nucleus</location>
    </subcellularLocation>
</comment>
<dbReference type="GO" id="GO:0046540">
    <property type="term" value="C:U4/U6 x U5 tri-snRNP complex"/>
    <property type="evidence" value="ECO:0007669"/>
    <property type="project" value="TreeGrafter"/>
</dbReference>
<evidence type="ECO:0000313" key="4">
    <source>
        <dbReference type="EMBL" id="CDJ44709.1"/>
    </source>
</evidence>